<dbReference type="InterPro" id="IPR017853">
    <property type="entry name" value="GH"/>
</dbReference>
<organism evidence="1 2">
    <name type="scientific">Heterodera trifolii</name>
    <dbReference type="NCBI Taxonomy" id="157864"/>
    <lineage>
        <taxon>Eukaryota</taxon>
        <taxon>Metazoa</taxon>
        <taxon>Ecdysozoa</taxon>
        <taxon>Nematoda</taxon>
        <taxon>Chromadorea</taxon>
        <taxon>Rhabditida</taxon>
        <taxon>Tylenchina</taxon>
        <taxon>Tylenchomorpha</taxon>
        <taxon>Tylenchoidea</taxon>
        <taxon>Heteroderidae</taxon>
        <taxon>Heteroderinae</taxon>
        <taxon>Heterodera</taxon>
    </lineage>
</organism>
<dbReference type="Gene3D" id="3.20.20.80">
    <property type="entry name" value="Glycosidases"/>
    <property type="match status" value="1"/>
</dbReference>
<accession>A0ABD2IWY5</accession>
<sequence>MNHQQLKKIWICTDVLMDILPFFERVELGLKLALISPRFDALVDKHFNGQSELTIWKAIRISKDTAGPKAKLSVIKRNNLVDFPWPDRPLPNKIRFKSLYIVYIDYSVIEFVRSNKHIWDRMGTDLEMYMYSDETENGVQLIWDVFVRQIWPIFTTTNVHHLGFGNADRLRTLIRLTSPTILSDLNINSISSGRLFPEAIGDSDGPNATPTAGQMLSKWLHIPTTDGRPKKLFCLSPFYQQPNLEWINSFKETFIRATTSVSYKVNFGLSSSTPIDLFEMENGRTKEKLTMEEDSRHPAGNWLMKRCPINGETAAFQWENDENLDANLNKVYFVLYDNNCIGRFGPPDDLKYLVDRAHQLGITVLLDVVHSKASKNVADGLNQWDGTNAG</sequence>
<dbReference type="Proteomes" id="UP001620626">
    <property type="component" value="Unassembled WGS sequence"/>
</dbReference>
<dbReference type="EMBL" id="JBICBT010001079">
    <property type="protein sequence ID" value="KAL3084429.1"/>
    <property type="molecule type" value="Genomic_DNA"/>
</dbReference>
<keyword evidence="2" id="KW-1185">Reference proteome</keyword>
<dbReference type="AlphaFoldDB" id="A0ABD2IWY5"/>
<gene>
    <name evidence="1" type="ORF">niasHT_035231</name>
</gene>
<dbReference type="SUPFAM" id="SSF51445">
    <property type="entry name" value="(Trans)glycosidases"/>
    <property type="match status" value="1"/>
</dbReference>
<dbReference type="PANTHER" id="PTHR43651:SF3">
    <property type="entry name" value="1,4-ALPHA-GLUCAN-BRANCHING ENZYME"/>
    <property type="match status" value="1"/>
</dbReference>
<reference evidence="1 2" key="1">
    <citation type="submission" date="2024-10" db="EMBL/GenBank/DDBJ databases">
        <authorList>
            <person name="Kim D."/>
        </authorList>
    </citation>
    <scope>NUCLEOTIDE SEQUENCE [LARGE SCALE GENOMIC DNA]</scope>
    <source>
        <strain evidence="1">BH-2024</strain>
    </source>
</reference>
<evidence type="ECO:0000313" key="1">
    <source>
        <dbReference type="EMBL" id="KAL3084429.1"/>
    </source>
</evidence>
<proteinExistence type="predicted"/>
<protein>
    <submittedName>
        <fullName evidence="1">Uncharacterized protein</fullName>
    </submittedName>
</protein>
<dbReference type="PANTHER" id="PTHR43651">
    <property type="entry name" value="1,4-ALPHA-GLUCAN-BRANCHING ENZYME"/>
    <property type="match status" value="1"/>
</dbReference>
<comment type="caution">
    <text evidence="1">The sequence shown here is derived from an EMBL/GenBank/DDBJ whole genome shotgun (WGS) entry which is preliminary data.</text>
</comment>
<name>A0ABD2IWY5_9BILA</name>
<evidence type="ECO:0000313" key="2">
    <source>
        <dbReference type="Proteomes" id="UP001620626"/>
    </source>
</evidence>